<dbReference type="InterPro" id="IPR005793">
    <property type="entry name" value="Formyl_trans_C"/>
</dbReference>
<evidence type="ECO:0000313" key="8">
    <source>
        <dbReference type="EMBL" id="TSC65592.1"/>
    </source>
</evidence>
<dbReference type="PRINTS" id="PR01576">
    <property type="entry name" value="PDEFORMYLASE"/>
</dbReference>
<evidence type="ECO:0000259" key="6">
    <source>
        <dbReference type="Pfam" id="PF00551"/>
    </source>
</evidence>
<dbReference type="CDD" id="cd08646">
    <property type="entry name" value="FMT_core_Met-tRNA-FMT_N"/>
    <property type="match status" value="1"/>
</dbReference>
<feature type="domain" description="Formyl transferase C-terminal" evidence="7">
    <location>
        <begin position="375"/>
        <end position="423"/>
    </location>
</feature>
<feature type="domain" description="Formyl transferase N-terminal" evidence="6">
    <location>
        <begin position="168"/>
        <end position="334"/>
    </location>
</feature>
<evidence type="ECO:0000256" key="1">
    <source>
        <dbReference type="ARBA" id="ARBA00010699"/>
    </source>
</evidence>
<comment type="caution">
    <text evidence="8">The sequence shown here is derived from an EMBL/GenBank/DDBJ whole genome shotgun (WGS) entry which is preliminary data.</text>
</comment>
<keyword evidence="4 5" id="KW-0648">Protein biosynthesis</keyword>
<evidence type="ECO:0000259" key="7">
    <source>
        <dbReference type="Pfam" id="PF02911"/>
    </source>
</evidence>
<dbReference type="Pfam" id="PF01327">
    <property type="entry name" value="Pep_deformylase"/>
    <property type="match status" value="1"/>
</dbReference>
<gene>
    <name evidence="5" type="primary">def</name>
    <name evidence="8" type="ORF">CEO22_428</name>
</gene>
<evidence type="ECO:0000256" key="4">
    <source>
        <dbReference type="ARBA" id="ARBA00022917"/>
    </source>
</evidence>
<dbReference type="Pfam" id="PF00551">
    <property type="entry name" value="Formyl_trans_N"/>
    <property type="match status" value="1"/>
</dbReference>
<dbReference type="Gene3D" id="3.40.50.12230">
    <property type="match status" value="1"/>
</dbReference>
<dbReference type="InterPro" id="IPR036477">
    <property type="entry name" value="Formyl_transf_N_sf"/>
</dbReference>
<reference evidence="8 9" key="1">
    <citation type="submission" date="2017-08" db="EMBL/GenBank/DDBJ databases">
        <title>Mechanisms for carbon and nitrogen cycling indicate functional differentiation within the Candidate Phyla Radiation.</title>
        <authorList>
            <person name="Danczak R.E."/>
            <person name="Johnston M.D."/>
            <person name="Kenah C."/>
            <person name="Slattery M."/>
            <person name="Wrighton K.C."/>
            <person name="Wilkins M.J."/>
        </authorList>
    </citation>
    <scope>NUCLEOTIDE SEQUENCE [LARGE SCALE GENOMIC DNA]</scope>
    <source>
        <strain evidence="8">Gr01-1014_85</strain>
    </source>
</reference>
<dbReference type="GO" id="GO:0042586">
    <property type="term" value="F:peptide deformylase activity"/>
    <property type="evidence" value="ECO:0007669"/>
    <property type="project" value="UniProtKB-UniRule"/>
</dbReference>
<evidence type="ECO:0000313" key="9">
    <source>
        <dbReference type="Proteomes" id="UP000316253"/>
    </source>
</evidence>
<proteinExistence type="inferred from homology"/>
<dbReference type="GO" id="GO:0004479">
    <property type="term" value="F:methionyl-tRNA formyltransferase activity"/>
    <property type="evidence" value="ECO:0007669"/>
    <property type="project" value="InterPro"/>
</dbReference>
<dbReference type="NCBIfam" id="TIGR00079">
    <property type="entry name" value="pept_deformyl"/>
    <property type="match status" value="1"/>
</dbReference>
<keyword evidence="3 8" id="KW-0808">Transferase</keyword>
<dbReference type="AlphaFoldDB" id="A0A554JB59"/>
<comment type="catalytic activity">
    <reaction evidence="5">
        <text>N-terminal N-formyl-L-methionyl-[peptide] + H2O = N-terminal L-methionyl-[peptide] + formate</text>
        <dbReference type="Rhea" id="RHEA:24420"/>
        <dbReference type="Rhea" id="RHEA-COMP:10639"/>
        <dbReference type="Rhea" id="RHEA-COMP:10640"/>
        <dbReference type="ChEBI" id="CHEBI:15377"/>
        <dbReference type="ChEBI" id="CHEBI:15740"/>
        <dbReference type="ChEBI" id="CHEBI:49298"/>
        <dbReference type="ChEBI" id="CHEBI:64731"/>
        <dbReference type="EC" id="3.5.1.88"/>
    </reaction>
</comment>
<dbReference type="HAMAP" id="MF_00163">
    <property type="entry name" value="Pep_deformylase"/>
    <property type="match status" value="1"/>
</dbReference>
<feature type="binding site" evidence="5">
    <location>
        <position position="142"/>
    </location>
    <ligand>
        <name>Fe cation</name>
        <dbReference type="ChEBI" id="CHEBI:24875"/>
    </ligand>
</feature>
<comment type="similarity">
    <text evidence="2 5">Belongs to the polypeptide deformylase family.</text>
</comment>
<dbReference type="SUPFAM" id="SSF53328">
    <property type="entry name" value="Formyltransferase"/>
    <property type="match status" value="1"/>
</dbReference>
<comment type="cofactor">
    <cofactor evidence="5">
        <name>Fe(2+)</name>
        <dbReference type="ChEBI" id="CHEBI:29033"/>
    </cofactor>
    <text evidence="5">Binds 1 Fe(2+) ion.</text>
</comment>
<dbReference type="Pfam" id="PF02911">
    <property type="entry name" value="Formyl_trans_C"/>
    <property type="match status" value="1"/>
</dbReference>
<feature type="binding site" evidence="5">
    <location>
        <position position="100"/>
    </location>
    <ligand>
        <name>Fe cation</name>
        <dbReference type="ChEBI" id="CHEBI:24875"/>
    </ligand>
</feature>
<feature type="binding site" evidence="5">
    <location>
        <position position="146"/>
    </location>
    <ligand>
        <name>Fe cation</name>
        <dbReference type="ChEBI" id="CHEBI:24875"/>
    </ligand>
</feature>
<dbReference type="InterPro" id="IPR044135">
    <property type="entry name" value="Met-tRNA-FMT_C"/>
</dbReference>
<evidence type="ECO:0000256" key="3">
    <source>
        <dbReference type="ARBA" id="ARBA00022679"/>
    </source>
</evidence>
<dbReference type="GO" id="GO:0005829">
    <property type="term" value="C:cytosol"/>
    <property type="evidence" value="ECO:0007669"/>
    <property type="project" value="TreeGrafter"/>
</dbReference>
<dbReference type="PANTHER" id="PTHR11138">
    <property type="entry name" value="METHIONYL-TRNA FORMYLTRANSFERASE"/>
    <property type="match status" value="1"/>
</dbReference>
<dbReference type="Proteomes" id="UP000316253">
    <property type="component" value="Unassembled WGS sequence"/>
</dbReference>
<keyword evidence="5" id="KW-0408">Iron</keyword>
<dbReference type="SUPFAM" id="SSF50486">
    <property type="entry name" value="FMT C-terminal domain-like"/>
    <property type="match status" value="1"/>
</dbReference>
<organism evidence="8 9">
    <name type="scientific">Candidatus Berkelbacteria bacterium Gr01-1014_85</name>
    <dbReference type="NCBI Taxonomy" id="2017150"/>
    <lineage>
        <taxon>Bacteria</taxon>
        <taxon>Candidatus Berkelbacteria</taxon>
    </lineage>
</organism>
<evidence type="ECO:0000256" key="2">
    <source>
        <dbReference type="ARBA" id="ARBA00010759"/>
    </source>
</evidence>
<protein>
    <recommendedName>
        <fullName evidence="5">Peptide deformylase</fullName>
        <shortName evidence="5">PDF</shortName>
        <ecNumber evidence="5">3.5.1.88</ecNumber>
    </recommendedName>
    <alternativeName>
        <fullName evidence="5">Polypeptide deformylase</fullName>
    </alternativeName>
</protein>
<dbReference type="InterPro" id="IPR011034">
    <property type="entry name" value="Formyl_transferase-like_C_sf"/>
</dbReference>
<dbReference type="InterPro" id="IPR023635">
    <property type="entry name" value="Peptide_deformylase"/>
</dbReference>
<dbReference type="GO" id="GO:0046872">
    <property type="term" value="F:metal ion binding"/>
    <property type="evidence" value="ECO:0007669"/>
    <property type="project" value="UniProtKB-KW"/>
</dbReference>
<dbReference type="Gene3D" id="3.90.45.10">
    <property type="entry name" value="Peptide deformylase"/>
    <property type="match status" value="1"/>
</dbReference>
<dbReference type="CDD" id="cd00487">
    <property type="entry name" value="Pep_deformylase"/>
    <property type="match status" value="1"/>
</dbReference>
<dbReference type="InterPro" id="IPR002376">
    <property type="entry name" value="Formyl_transf_N"/>
</dbReference>
<dbReference type="EC" id="3.5.1.88" evidence="5"/>
<keyword evidence="5" id="KW-0479">Metal-binding</keyword>
<comment type="function">
    <text evidence="5">Removes the formyl group from the N-terminal Met of newly synthesized proteins. Requires at least a dipeptide for an efficient rate of reaction. N-terminal L-methionine is a prerequisite for activity but the enzyme has broad specificity at other positions.</text>
</comment>
<dbReference type="SUPFAM" id="SSF56420">
    <property type="entry name" value="Peptide deformylase"/>
    <property type="match status" value="1"/>
</dbReference>
<comment type="similarity">
    <text evidence="1">Belongs to the Fmt family.</text>
</comment>
<name>A0A554JB59_9BACT</name>
<feature type="active site" evidence="5">
    <location>
        <position position="143"/>
    </location>
</feature>
<accession>A0A554JB59</accession>
<dbReference type="InterPro" id="IPR036821">
    <property type="entry name" value="Peptide_deformylase_sf"/>
</dbReference>
<dbReference type="InterPro" id="IPR041711">
    <property type="entry name" value="Met-tRNA-FMT_N"/>
</dbReference>
<sequence>MPTPSIVTVPAKNLHQLSQPVVVSDTKRFQAALEALDTMVIAMRQAHGLGLAAPQIGLNQRLIVAEYSSPSDPQGFKLMQLINPSYQPVRAKTVIASEGCLSLPGFELPIERYEQIKVTATQTDGQVRQWLARDLEARVIQHEIDHLDGQLITDRAIPELDRLKSARVIFFGSNHISASCLYALLATTQVVAVVTETDKLGQDGVSRRPNPVAQIARELGLPLIQFESINQPEAITALSQYPADIGYCVAYGQLFKAATLESLSYPIFNLHFSLLPDYPGATPHLMPILNGDQQTGITLFKISPKLDAGPILTQARYKLTQNETGPELLQELTNLGILASLRALVDWRAGRRELTAIPAAKRSNSSASTGNYAPKLSKESGLINWQLPAVQIERQIRAFAGWPGSYFFLGAERVIIESAYLERGKLTIETVKSAGRSAQDLSSWLRQRPDRLTYLESTGKINL</sequence>
<dbReference type="NCBIfam" id="NF001159">
    <property type="entry name" value="PRK00150.1-3"/>
    <property type="match status" value="1"/>
</dbReference>
<dbReference type="EMBL" id="VMFD01000036">
    <property type="protein sequence ID" value="TSC65592.1"/>
    <property type="molecule type" value="Genomic_DNA"/>
</dbReference>
<dbReference type="PANTHER" id="PTHR11138:SF5">
    <property type="entry name" value="METHIONYL-TRNA FORMYLTRANSFERASE, MITOCHONDRIAL"/>
    <property type="match status" value="1"/>
</dbReference>
<evidence type="ECO:0000256" key="5">
    <source>
        <dbReference type="HAMAP-Rule" id="MF_00163"/>
    </source>
</evidence>
<keyword evidence="5" id="KW-0378">Hydrolase</keyword>
<dbReference type="CDD" id="cd08704">
    <property type="entry name" value="Met_tRNA_FMT_C"/>
    <property type="match status" value="1"/>
</dbReference>